<dbReference type="EMBL" id="OFSP01000039">
    <property type="protein sequence ID" value="SOY69040.1"/>
    <property type="molecule type" value="Genomic_DNA"/>
</dbReference>
<evidence type="ECO:0000256" key="1">
    <source>
        <dbReference type="SAM" id="MobiDB-lite"/>
    </source>
</evidence>
<gene>
    <name evidence="2" type="ORF">CBM2589_A90510</name>
</gene>
<reference evidence="2" key="1">
    <citation type="submission" date="2018-01" db="EMBL/GenBank/DDBJ databases">
        <authorList>
            <person name="Clerissi C."/>
        </authorList>
    </citation>
    <scope>NUCLEOTIDE SEQUENCE</scope>
    <source>
        <strain evidence="2">Cupriavidus taiwanensis STM 3521</strain>
    </source>
</reference>
<dbReference type="Proteomes" id="UP000256297">
    <property type="component" value="Chromosome CBM2589_a"/>
</dbReference>
<dbReference type="AlphaFoldDB" id="A0A375CG55"/>
<proteinExistence type="predicted"/>
<feature type="region of interest" description="Disordered" evidence="1">
    <location>
        <begin position="39"/>
        <end position="73"/>
    </location>
</feature>
<sequence>MNVGRGAGKPLASEHGLSAVRRVARTPWILASDFVDAPALSPAPLRKRERGENQWPAQAKHDKRPASLRATHP</sequence>
<comment type="caution">
    <text evidence="2">The sequence shown here is derived from an EMBL/GenBank/DDBJ whole genome shotgun (WGS) entry which is preliminary data.</text>
</comment>
<name>A0A375CG55_9BURK</name>
<organism evidence="2">
    <name type="scientific">Cupriavidus taiwanensis</name>
    <dbReference type="NCBI Taxonomy" id="164546"/>
    <lineage>
        <taxon>Bacteria</taxon>
        <taxon>Pseudomonadati</taxon>
        <taxon>Pseudomonadota</taxon>
        <taxon>Betaproteobacteria</taxon>
        <taxon>Burkholderiales</taxon>
        <taxon>Burkholderiaceae</taxon>
        <taxon>Cupriavidus</taxon>
    </lineage>
</organism>
<protein>
    <submittedName>
        <fullName evidence="2">Uncharacterized protein</fullName>
    </submittedName>
</protein>
<evidence type="ECO:0000313" key="2">
    <source>
        <dbReference type="EMBL" id="SOY69040.1"/>
    </source>
</evidence>
<accession>A0A375CG55</accession>